<comment type="subcellular location">
    <subcellularLocation>
        <location evidence="6">Nucleus</location>
    </subcellularLocation>
</comment>
<accession>A0AAV8CL98</accession>
<evidence type="ECO:0000256" key="2">
    <source>
        <dbReference type="ARBA" id="ARBA00022723"/>
    </source>
</evidence>
<protein>
    <recommendedName>
        <fullName evidence="6">Protein FAR1-RELATED SEQUENCE</fullName>
    </recommendedName>
</protein>
<evidence type="ECO:0000256" key="4">
    <source>
        <dbReference type="ARBA" id="ARBA00022833"/>
    </source>
</evidence>
<evidence type="ECO:0000256" key="6">
    <source>
        <dbReference type="RuleBase" id="RU367018"/>
    </source>
</evidence>
<evidence type="ECO:0000256" key="1">
    <source>
        <dbReference type="ARBA" id="ARBA00005889"/>
    </source>
</evidence>
<keyword evidence="10" id="KW-1185">Reference proteome</keyword>
<reference evidence="9" key="1">
    <citation type="submission" date="2022-08" db="EMBL/GenBank/DDBJ databases">
        <authorList>
            <person name="Marques A."/>
        </authorList>
    </citation>
    <scope>NUCLEOTIDE SEQUENCE</scope>
    <source>
        <strain evidence="9">RhyPub2mFocal</strain>
        <tissue evidence="9">Leaves</tissue>
    </source>
</reference>
<feature type="domain" description="SWIM-type" evidence="8">
    <location>
        <begin position="721"/>
        <end position="757"/>
    </location>
</feature>
<name>A0AAV8CL98_9POAL</name>
<dbReference type="InterPro" id="IPR004330">
    <property type="entry name" value="FAR1_DNA_bnd_dom"/>
</dbReference>
<comment type="caution">
    <text evidence="9">The sequence shown here is derived from an EMBL/GenBank/DDBJ whole genome shotgun (WGS) entry which is preliminary data.</text>
</comment>
<keyword evidence="2 6" id="KW-0479">Metal-binding</keyword>
<dbReference type="InterPro" id="IPR031052">
    <property type="entry name" value="FHY3/FAR1"/>
</dbReference>
<dbReference type="Pfam" id="PF04434">
    <property type="entry name" value="SWIM"/>
    <property type="match status" value="1"/>
</dbReference>
<dbReference type="InterPro" id="IPR007527">
    <property type="entry name" value="Znf_SWIM"/>
</dbReference>
<proteinExistence type="inferred from homology"/>
<dbReference type="InterPro" id="IPR006564">
    <property type="entry name" value="Znf_PMZ"/>
</dbReference>
<dbReference type="Pfam" id="PF03101">
    <property type="entry name" value="FAR1"/>
    <property type="match status" value="2"/>
</dbReference>
<comment type="function">
    <text evidence="6">Putative transcription activator involved in regulating light control of development.</text>
</comment>
<comment type="similarity">
    <text evidence="1 6">Belongs to the FHY3/FAR1 family.</text>
</comment>
<organism evidence="9 10">
    <name type="scientific">Rhynchospora pubera</name>
    <dbReference type="NCBI Taxonomy" id="906938"/>
    <lineage>
        <taxon>Eukaryota</taxon>
        <taxon>Viridiplantae</taxon>
        <taxon>Streptophyta</taxon>
        <taxon>Embryophyta</taxon>
        <taxon>Tracheophyta</taxon>
        <taxon>Spermatophyta</taxon>
        <taxon>Magnoliopsida</taxon>
        <taxon>Liliopsida</taxon>
        <taxon>Poales</taxon>
        <taxon>Cyperaceae</taxon>
        <taxon>Cyperoideae</taxon>
        <taxon>Rhynchosporeae</taxon>
        <taxon>Rhynchospora</taxon>
    </lineage>
</organism>
<evidence type="ECO:0000256" key="7">
    <source>
        <dbReference type="SAM" id="MobiDB-lite"/>
    </source>
</evidence>
<evidence type="ECO:0000313" key="10">
    <source>
        <dbReference type="Proteomes" id="UP001140206"/>
    </source>
</evidence>
<dbReference type="GO" id="GO:0008270">
    <property type="term" value="F:zinc ion binding"/>
    <property type="evidence" value="ECO:0007669"/>
    <property type="project" value="UniProtKB-UniRule"/>
</dbReference>
<dbReference type="EMBL" id="JAMFTS010000005">
    <property type="protein sequence ID" value="KAJ4756635.1"/>
    <property type="molecule type" value="Genomic_DNA"/>
</dbReference>
<feature type="compositionally biased region" description="Low complexity" evidence="7">
    <location>
        <begin position="164"/>
        <end position="189"/>
    </location>
</feature>
<dbReference type="GO" id="GO:0006355">
    <property type="term" value="P:regulation of DNA-templated transcription"/>
    <property type="evidence" value="ECO:0007669"/>
    <property type="project" value="UniProtKB-UniRule"/>
</dbReference>
<dbReference type="Proteomes" id="UP001140206">
    <property type="component" value="Chromosome 5"/>
</dbReference>
<evidence type="ECO:0000259" key="8">
    <source>
        <dbReference type="PROSITE" id="PS50966"/>
    </source>
</evidence>
<evidence type="ECO:0000256" key="3">
    <source>
        <dbReference type="ARBA" id="ARBA00022771"/>
    </source>
</evidence>
<dbReference type="PANTHER" id="PTHR31669:SF281">
    <property type="entry name" value="PROTEIN FAR1-RELATED SEQUENCE"/>
    <property type="match status" value="1"/>
</dbReference>
<dbReference type="PANTHER" id="PTHR31669">
    <property type="entry name" value="PROTEIN FAR1-RELATED SEQUENCE 10-RELATED"/>
    <property type="match status" value="1"/>
</dbReference>
<sequence>MSEPAKLQVSVVEKPPQTETEGWVPKLDMIFESEDKAYWFYCNYAKEMGFGVRKHHVKRRANGSVSGRVFSCYKEGFGRNIKPKSKPRTDVRTGCGAHLTIRAIEKGQFCVTEFDPIHNHDLLAKSAEQNTGSANNLAISKTKKPKKTVLIKKYVPRASTSTAGSAGPVVTVSPSTSSTPSSAGPGTSSATLIRGVATRMPNPGPAVVTTGARISISVPNSLVPKMGMEFDDDEEAYRYYVTYADSIGFSVRKHQVKRRASGLVYSRTFVCHKEGFRKKTDAEKEREPKPYDRTGCQASITVRIMKNGRFQVIAFEPKHNHPLVIPSKAHLVKWRWRRRYPSLMPTAEEEEEETLGSSEQEEDEIGESCIGVTKDCKNYIPRKRKATARSGELGMAMQYFQKKQTADPSFYYGLQLDLVDRVTNIFWTDSKSKFDFEFFGDVVCFDTTYKYSDSVRPLALFLGINHHRQIIIFGSAFLYDESKESLKWLFETFKSAMGGKQPKVVLTDRHLAIGDWLSTVWPSTVHRFCVWQVYNEGLSFLNPVFLGSNSFGKEFSRCIFHFDEAKEFEVEWGKMLESYELKSNVWLAEVYEERERWAPPYGHEIFCGDIKSSLRKENISDIIKKHSDHDFDFMEFVRNFERTVEETRQNELQADTKIEQYLVLFPFTRMLKQAMDSYTTTVFKIFQTEFEFSLDFMVHALSTTGAVFEYKVTNGDEPKEFLVRFDSSEVSIECSCKKFEHTGLPCRHIIKTLDIVNVKELPDRYLLKRWTKQAKQVVYTREDDVNVFDGDSDRSDVARRYSALCSILSKLAVRASESEETFSLIKCLSGRGLSGVHQSLVNRMHGEATGS</sequence>
<dbReference type="PROSITE" id="PS50966">
    <property type="entry name" value="ZF_SWIM"/>
    <property type="match status" value="1"/>
</dbReference>
<evidence type="ECO:0000313" key="9">
    <source>
        <dbReference type="EMBL" id="KAJ4756635.1"/>
    </source>
</evidence>
<dbReference type="Pfam" id="PF10551">
    <property type="entry name" value="MULE"/>
    <property type="match status" value="1"/>
</dbReference>
<dbReference type="GO" id="GO:0005634">
    <property type="term" value="C:nucleus"/>
    <property type="evidence" value="ECO:0007669"/>
    <property type="project" value="UniProtKB-SubCell"/>
</dbReference>
<keyword evidence="3 5" id="KW-0863">Zinc-finger</keyword>
<feature type="region of interest" description="Disordered" evidence="7">
    <location>
        <begin position="160"/>
        <end position="189"/>
    </location>
</feature>
<keyword evidence="6" id="KW-0539">Nucleus</keyword>
<keyword evidence="4 6" id="KW-0862">Zinc</keyword>
<dbReference type="InterPro" id="IPR018289">
    <property type="entry name" value="MULE_transposase_dom"/>
</dbReference>
<dbReference type="AlphaFoldDB" id="A0AAV8CL98"/>
<dbReference type="SMART" id="SM00575">
    <property type="entry name" value="ZnF_PMZ"/>
    <property type="match status" value="1"/>
</dbReference>
<gene>
    <name evidence="9" type="ORF">LUZ62_091040</name>
</gene>
<evidence type="ECO:0000256" key="5">
    <source>
        <dbReference type="PROSITE-ProRule" id="PRU00325"/>
    </source>
</evidence>